<evidence type="ECO:0000313" key="2">
    <source>
        <dbReference type="EMBL" id="KRG43227.1"/>
    </source>
</evidence>
<organism evidence="2 3">
    <name type="scientific">Stenotrophomonas pictorum JCM 9942</name>
    <dbReference type="NCBI Taxonomy" id="1236960"/>
    <lineage>
        <taxon>Bacteria</taxon>
        <taxon>Pseudomonadati</taxon>
        <taxon>Pseudomonadota</taxon>
        <taxon>Gammaproteobacteria</taxon>
        <taxon>Lysobacterales</taxon>
        <taxon>Lysobacteraceae</taxon>
        <taxon>Stenotrophomonas</taxon>
    </lineage>
</organism>
<dbReference type="OrthoDB" id="6872689at2"/>
<protein>
    <recommendedName>
        <fullName evidence="1">Bacteriophage phiJL001 Gp84 C-terminal domain-containing protein</fullName>
    </recommendedName>
</protein>
<reference evidence="2 3" key="1">
    <citation type="submission" date="2015-10" db="EMBL/GenBank/DDBJ databases">
        <title>Genome sequencing and analysis of members of genus Stenotrophomonas.</title>
        <authorList>
            <person name="Patil P.P."/>
            <person name="Midha S."/>
            <person name="Patil P.B."/>
        </authorList>
    </citation>
    <scope>NUCLEOTIDE SEQUENCE [LARGE SCALE GENOMIC DNA]</scope>
    <source>
        <strain evidence="2 3">JCM 9942</strain>
    </source>
</reference>
<keyword evidence="3" id="KW-1185">Reference proteome</keyword>
<proteinExistence type="predicted"/>
<dbReference type="Pfam" id="PF09356">
    <property type="entry name" value="Phage_BR0599"/>
    <property type="match status" value="1"/>
</dbReference>
<dbReference type="EMBL" id="LLXS01000014">
    <property type="protein sequence ID" value="KRG43227.1"/>
    <property type="molecule type" value="Genomic_DNA"/>
</dbReference>
<comment type="caution">
    <text evidence="2">The sequence shown here is derived from an EMBL/GenBank/DDBJ whole genome shotgun (WGS) entry which is preliminary data.</text>
</comment>
<dbReference type="InterPro" id="IPR018964">
    <property type="entry name" value="Phage_phiJL001_Gp84_C"/>
</dbReference>
<accession>A0A0R0AE10</accession>
<dbReference type="RefSeq" id="WP_054660241.1">
    <property type="nucleotide sequence ID" value="NZ_BAZI01000331.1"/>
</dbReference>
<feature type="domain" description="Bacteriophage phiJL001 Gp84 C-terminal" evidence="1">
    <location>
        <begin position="197"/>
        <end position="269"/>
    </location>
</feature>
<evidence type="ECO:0000313" key="3">
    <source>
        <dbReference type="Proteomes" id="UP000050836"/>
    </source>
</evidence>
<dbReference type="AlphaFoldDB" id="A0A0R0AE10"/>
<name>A0A0R0AE10_9GAMM</name>
<evidence type="ECO:0000259" key="1">
    <source>
        <dbReference type="Pfam" id="PF09356"/>
    </source>
</evidence>
<sequence>MLHERFGRKPVHLFVFTRQHLVWRYCTADRDIEVDGKVYLSAQIERSAIKQTIERAKDKLSIKFAYLLDPDAAEYPVTESLGDNWYPYAPHDAIGVVCMEFDAGTGGVPKVEWIGVVIQPKFGDAEIELTCEPGNGINRARGQGSCWQRTCGKTPYSTGLRGCNLDRAVLQVSGELSAASSQWVSAPAFADSAFTLAGGFLSWTAANGLLMRREVAAHEQGSTQLVLVPGGPNPATGDAVIALPTCPRTWQACAARGNTDNYGGSLFKPVKNPVDGVSMSWG</sequence>
<dbReference type="Proteomes" id="UP000050836">
    <property type="component" value="Unassembled WGS sequence"/>
</dbReference>
<gene>
    <name evidence="2" type="ORF">ARC78_07630</name>
</gene>